<comment type="caution">
    <text evidence="2">The sequence shown here is derived from an EMBL/GenBank/DDBJ whole genome shotgun (WGS) entry which is preliminary data.</text>
</comment>
<dbReference type="EMBL" id="JAHRHJ020000008">
    <property type="protein sequence ID" value="KAH9305470.1"/>
    <property type="molecule type" value="Genomic_DNA"/>
</dbReference>
<dbReference type="AlphaFoldDB" id="A0AA38FK16"/>
<feature type="compositionally biased region" description="Basic and acidic residues" evidence="1">
    <location>
        <begin position="40"/>
        <end position="63"/>
    </location>
</feature>
<dbReference type="PANTHER" id="PTHR36791">
    <property type="entry name" value="OS03G0363400 PROTEIN"/>
    <property type="match status" value="1"/>
</dbReference>
<dbReference type="OMA" id="NKITRTC"/>
<feature type="region of interest" description="Disordered" evidence="1">
    <location>
        <begin position="39"/>
        <end position="63"/>
    </location>
</feature>
<dbReference type="PANTHER" id="PTHR36791:SF2">
    <property type="entry name" value="OS03G0363400 PROTEIN"/>
    <property type="match status" value="1"/>
</dbReference>
<keyword evidence="3" id="KW-1185">Reference proteome</keyword>
<dbReference type="Proteomes" id="UP000824469">
    <property type="component" value="Unassembled WGS sequence"/>
</dbReference>
<dbReference type="Pfam" id="PF03692">
    <property type="entry name" value="CxxCxxCC"/>
    <property type="match status" value="1"/>
</dbReference>
<accession>A0AA38FK16</accession>
<evidence type="ECO:0000256" key="1">
    <source>
        <dbReference type="SAM" id="MobiDB-lite"/>
    </source>
</evidence>
<proteinExistence type="predicted"/>
<gene>
    <name evidence="2" type="ORF">KI387_009874</name>
</gene>
<evidence type="ECO:0000313" key="2">
    <source>
        <dbReference type="EMBL" id="KAH9305470.1"/>
    </source>
</evidence>
<sequence length="156" mass="17414">MAIAIRIRNTGFSATGAFACVSNNVTSSRSKIWAMAKPKLKQEKPKDKGHNGKDYQQKAKAKEEDGKWGCVSGCGACCKLAKGPSFAPPEDIFMDVDDIVLYWSMTGPDGWCVNYNKITRTCSIYSERPYFCRVEPDVFKKLYGIDEKKFNKEACG</sequence>
<evidence type="ECO:0000313" key="3">
    <source>
        <dbReference type="Proteomes" id="UP000824469"/>
    </source>
</evidence>
<dbReference type="InterPro" id="IPR005358">
    <property type="entry name" value="Puta_zinc/iron-chelating_dom"/>
</dbReference>
<reference evidence="2 3" key="1">
    <citation type="journal article" date="2021" name="Nat. Plants">
        <title>The Taxus genome provides insights into paclitaxel biosynthesis.</title>
        <authorList>
            <person name="Xiong X."/>
            <person name="Gou J."/>
            <person name="Liao Q."/>
            <person name="Li Y."/>
            <person name="Zhou Q."/>
            <person name="Bi G."/>
            <person name="Li C."/>
            <person name="Du R."/>
            <person name="Wang X."/>
            <person name="Sun T."/>
            <person name="Guo L."/>
            <person name="Liang H."/>
            <person name="Lu P."/>
            <person name="Wu Y."/>
            <person name="Zhang Z."/>
            <person name="Ro D.K."/>
            <person name="Shang Y."/>
            <person name="Huang S."/>
            <person name="Yan J."/>
        </authorList>
    </citation>
    <scope>NUCLEOTIDE SEQUENCE [LARGE SCALE GENOMIC DNA]</scope>
    <source>
        <strain evidence="2">Ta-2019</strain>
    </source>
</reference>
<feature type="non-terminal residue" evidence="2">
    <location>
        <position position="1"/>
    </location>
</feature>
<dbReference type="PROSITE" id="PS51257">
    <property type="entry name" value="PROKAR_LIPOPROTEIN"/>
    <property type="match status" value="1"/>
</dbReference>
<name>A0AA38FK16_TAXCH</name>
<protein>
    <submittedName>
        <fullName evidence="2">Uncharacterized protein</fullName>
    </submittedName>
</protein>
<organism evidence="2 3">
    <name type="scientific">Taxus chinensis</name>
    <name type="common">Chinese yew</name>
    <name type="synonym">Taxus wallichiana var. chinensis</name>
    <dbReference type="NCBI Taxonomy" id="29808"/>
    <lineage>
        <taxon>Eukaryota</taxon>
        <taxon>Viridiplantae</taxon>
        <taxon>Streptophyta</taxon>
        <taxon>Embryophyta</taxon>
        <taxon>Tracheophyta</taxon>
        <taxon>Spermatophyta</taxon>
        <taxon>Pinopsida</taxon>
        <taxon>Pinidae</taxon>
        <taxon>Conifers II</taxon>
        <taxon>Cupressales</taxon>
        <taxon>Taxaceae</taxon>
        <taxon>Taxus</taxon>
    </lineage>
</organism>